<evidence type="ECO:0000313" key="2">
    <source>
        <dbReference type="EMBL" id="SNY58376.1"/>
    </source>
</evidence>
<evidence type="ECO:0000313" key="3">
    <source>
        <dbReference type="Proteomes" id="UP000219612"/>
    </source>
</evidence>
<feature type="compositionally biased region" description="Gly residues" evidence="1">
    <location>
        <begin position="176"/>
        <end position="196"/>
    </location>
</feature>
<accession>A0A285JG64</accession>
<dbReference type="EMBL" id="OBDY01000019">
    <property type="protein sequence ID" value="SNY58376.1"/>
    <property type="molecule type" value="Genomic_DNA"/>
</dbReference>
<reference evidence="2 3" key="1">
    <citation type="submission" date="2017-09" db="EMBL/GenBank/DDBJ databases">
        <authorList>
            <person name="Ehlers B."/>
            <person name="Leendertz F.H."/>
        </authorList>
    </citation>
    <scope>NUCLEOTIDE SEQUENCE [LARGE SCALE GENOMIC DNA]</scope>
    <source>
        <strain evidence="2 3">CGMCC 4.6857</strain>
    </source>
</reference>
<sequence>MVDEVLTPEERALFSRAEAEALTGLSFDFEAGLADVKRRAPAGIPRQRTGSSVRARISVVAAVVMTAFGVTYGFQQATTGALVFSGPLPPSRSSPQASALSTPPPSSPSGPSSIASAAVYPGGPTARPASPPVGPPSLTGPVGSPFAGGPLGLPSTGGSAGSPSVGGPEGSPSAGGSAGSPSVGGPGGSPTAGGPAGSPSGAGPSRPAPTSPAPSGSPFPSTAGTATYRLRYPATLVTVPISGAAPQSLALDEPKIVNDGPVRISASPGTGDSVLASSGGVLAAMIPTADATPGDCAQAIQQTPDSQLPLREDRTYCLMTADSDPQQTLVRLNVEQPHQEGQLLLRIKAWDATP</sequence>
<protein>
    <submittedName>
        <fullName evidence="2">Uncharacterized protein</fullName>
    </submittedName>
</protein>
<evidence type="ECO:0000256" key="1">
    <source>
        <dbReference type="SAM" id="MobiDB-lite"/>
    </source>
</evidence>
<name>A0A285JG64_9ACTN</name>
<feature type="compositionally biased region" description="Low complexity" evidence="1">
    <location>
        <begin position="152"/>
        <end position="175"/>
    </location>
</feature>
<feature type="region of interest" description="Disordered" evidence="1">
    <location>
        <begin position="88"/>
        <end position="224"/>
    </location>
</feature>
<dbReference type="Proteomes" id="UP000219612">
    <property type="component" value="Unassembled WGS sequence"/>
</dbReference>
<keyword evidence="3" id="KW-1185">Reference proteome</keyword>
<feature type="compositionally biased region" description="Low complexity" evidence="1">
    <location>
        <begin position="109"/>
        <end position="118"/>
    </location>
</feature>
<dbReference type="AlphaFoldDB" id="A0A285JG64"/>
<feature type="compositionally biased region" description="Pro residues" evidence="1">
    <location>
        <begin position="206"/>
        <end position="217"/>
    </location>
</feature>
<proteinExistence type="predicted"/>
<organism evidence="2 3">
    <name type="scientific">Paractinoplanes atraurantiacus</name>
    <dbReference type="NCBI Taxonomy" id="1036182"/>
    <lineage>
        <taxon>Bacteria</taxon>
        <taxon>Bacillati</taxon>
        <taxon>Actinomycetota</taxon>
        <taxon>Actinomycetes</taxon>
        <taxon>Micromonosporales</taxon>
        <taxon>Micromonosporaceae</taxon>
        <taxon>Paractinoplanes</taxon>
    </lineage>
</organism>
<gene>
    <name evidence="2" type="ORF">SAMN05421748_11980</name>
</gene>